<accession>A0A164W1Z5</accession>
<protein>
    <submittedName>
        <fullName evidence="1">Uncharacterized protein</fullName>
    </submittedName>
</protein>
<reference evidence="1 2" key="1">
    <citation type="submission" date="2016-03" db="EMBL/GenBank/DDBJ databases">
        <title>EvidentialGene: Evidence-directed Construction of Genes on Genomes.</title>
        <authorList>
            <person name="Gilbert D.G."/>
            <person name="Choi J.-H."/>
            <person name="Mockaitis K."/>
            <person name="Colbourne J."/>
            <person name="Pfrender M."/>
        </authorList>
    </citation>
    <scope>NUCLEOTIDE SEQUENCE [LARGE SCALE GENOMIC DNA]</scope>
    <source>
        <strain evidence="1 2">Xinb3</strain>
        <tissue evidence="1">Complete organism</tissue>
    </source>
</reference>
<gene>
    <name evidence="1" type="ORF">APZ42_022133</name>
</gene>
<evidence type="ECO:0000313" key="2">
    <source>
        <dbReference type="Proteomes" id="UP000076858"/>
    </source>
</evidence>
<dbReference type="EMBL" id="LRGB01001348">
    <property type="protein sequence ID" value="KZS12877.1"/>
    <property type="molecule type" value="Genomic_DNA"/>
</dbReference>
<organism evidence="1 2">
    <name type="scientific">Daphnia magna</name>
    <dbReference type="NCBI Taxonomy" id="35525"/>
    <lineage>
        <taxon>Eukaryota</taxon>
        <taxon>Metazoa</taxon>
        <taxon>Ecdysozoa</taxon>
        <taxon>Arthropoda</taxon>
        <taxon>Crustacea</taxon>
        <taxon>Branchiopoda</taxon>
        <taxon>Diplostraca</taxon>
        <taxon>Cladocera</taxon>
        <taxon>Anomopoda</taxon>
        <taxon>Daphniidae</taxon>
        <taxon>Daphnia</taxon>
    </lineage>
</organism>
<evidence type="ECO:0000313" key="1">
    <source>
        <dbReference type="EMBL" id="KZS12877.1"/>
    </source>
</evidence>
<sequence length="65" mass="7327">MSFRDLAPFYFSPLPGDDEQLGPAAYANKKLQENFFLPVAPDCRASKRGASLKGKPQRIKISKWQ</sequence>
<name>A0A164W1Z5_9CRUS</name>
<dbReference type="Proteomes" id="UP000076858">
    <property type="component" value="Unassembled WGS sequence"/>
</dbReference>
<dbReference type="AlphaFoldDB" id="A0A164W1Z5"/>
<proteinExistence type="predicted"/>
<keyword evidence="2" id="KW-1185">Reference proteome</keyword>
<comment type="caution">
    <text evidence="1">The sequence shown here is derived from an EMBL/GenBank/DDBJ whole genome shotgun (WGS) entry which is preliminary data.</text>
</comment>